<dbReference type="OrthoDB" id="330861at2759"/>
<protein>
    <recommendedName>
        <fullName evidence="5">Transmembrane protein</fullName>
    </recommendedName>
</protein>
<feature type="signal peptide" evidence="1">
    <location>
        <begin position="1"/>
        <end position="26"/>
    </location>
</feature>
<feature type="chain" id="PRO_5007655004" description="Transmembrane protein" evidence="1">
    <location>
        <begin position="27"/>
        <end position="147"/>
    </location>
</feature>
<dbReference type="InParanoid" id="F0VB51"/>
<dbReference type="EMBL" id="FR823385">
    <property type="protein sequence ID" value="CBZ51388.1"/>
    <property type="molecule type" value="Genomic_DNA"/>
</dbReference>
<evidence type="ECO:0000256" key="1">
    <source>
        <dbReference type="SAM" id="SignalP"/>
    </source>
</evidence>
<evidence type="ECO:0000313" key="3">
    <source>
        <dbReference type="EMBL" id="CEL68708.1"/>
    </source>
</evidence>
<dbReference type="VEuPathDB" id="ToxoDB:NCLIV_044500"/>
<dbReference type="eggNOG" id="ENOG502T2S8">
    <property type="taxonomic scope" value="Eukaryota"/>
</dbReference>
<reference evidence="2" key="2">
    <citation type="submission" date="2011-03" db="EMBL/GenBank/DDBJ databases">
        <title>Comparative genomics and transcriptomics of Neospora caninum and Toxoplasma gondii.</title>
        <authorList>
            <person name="Reid A.J."/>
            <person name="Sohal A."/>
            <person name="Harris D."/>
            <person name="Quail M."/>
            <person name="Sanders M."/>
            <person name="Berriman M."/>
            <person name="Wastling J.M."/>
            <person name="Pain A."/>
        </authorList>
    </citation>
    <scope>NUCLEOTIDE SEQUENCE</scope>
    <source>
        <strain evidence="2">Liverpool</strain>
    </source>
</reference>
<reference evidence="2" key="1">
    <citation type="submission" date="2011-02" db="EMBL/GenBank/DDBJ databases">
        <authorList>
            <person name="Aslett M."/>
        </authorList>
    </citation>
    <scope>NUCLEOTIDE SEQUENCE</scope>
    <source>
        <strain evidence="2">Liverpool</strain>
    </source>
</reference>
<reference evidence="4" key="3">
    <citation type="journal article" date="2012" name="PLoS Pathog.">
        <title>Comparative genomics of the apicomplexan parasites Toxoplasma gondii and Neospora caninum: Coccidia differing in host range and transmission strategy.</title>
        <authorList>
            <person name="Reid A.J."/>
            <person name="Vermont S.J."/>
            <person name="Cotton J.A."/>
            <person name="Harris D."/>
            <person name="Hill-Cawthorne G.A."/>
            <person name="Konen-Waisman S."/>
            <person name="Latham S.M."/>
            <person name="Mourier T."/>
            <person name="Norton R."/>
            <person name="Quail M.A."/>
            <person name="Sanders M."/>
            <person name="Shanmugam D."/>
            <person name="Sohal A."/>
            <person name="Wasmuth J.D."/>
            <person name="Brunk B."/>
            <person name="Grigg M.E."/>
            <person name="Howard J.C."/>
            <person name="Parkinson J."/>
            <person name="Roos D.S."/>
            <person name="Trees A.J."/>
            <person name="Berriman M."/>
            <person name="Pain A."/>
            <person name="Wastling J.M."/>
        </authorList>
    </citation>
    <scope>NUCLEOTIDE SEQUENCE [LARGE SCALE GENOMIC DNA]</scope>
    <source>
        <strain evidence="4">Liverpool</strain>
    </source>
</reference>
<keyword evidence="4" id="KW-1185">Reference proteome</keyword>
<dbReference type="RefSeq" id="XP_003881421.1">
    <property type="nucleotide sequence ID" value="XM_003881372.1"/>
</dbReference>
<dbReference type="OMA" id="NVGWQST"/>
<proteinExistence type="predicted"/>
<name>F0VB51_NEOCL</name>
<keyword evidence="1" id="KW-0732">Signal</keyword>
<evidence type="ECO:0000313" key="4">
    <source>
        <dbReference type="Proteomes" id="UP000007494"/>
    </source>
</evidence>
<dbReference type="EMBL" id="LN714484">
    <property type="protein sequence ID" value="CEL68708.1"/>
    <property type="molecule type" value="Genomic_DNA"/>
</dbReference>
<accession>F0VB51</accession>
<sequence length="147" mass="15937">MKPSVCSLAILAVSVFTVTCVSPVLGATNVSGRIELLPPPESLPPNSFLTIQVADTSRADAAATVVVSVQQPITDVYNSDHELTYSLFLPEGQRGPLTVSAWLNVGWQSTPVDRIHRGDYLTTSHFGFDASPSRSSYRVNLSLKRYD</sequence>
<dbReference type="GeneID" id="13440373"/>
<evidence type="ECO:0008006" key="5">
    <source>
        <dbReference type="Google" id="ProtNLM"/>
    </source>
</evidence>
<dbReference type="Proteomes" id="UP000007494">
    <property type="component" value="Chromosome IX"/>
</dbReference>
<evidence type="ECO:0000313" key="2">
    <source>
        <dbReference type="EMBL" id="CBZ51388.1"/>
    </source>
</evidence>
<reference evidence="3" key="4">
    <citation type="journal article" date="2015" name="PLoS ONE">
        <title>Comprehensive Evaluation of Toxoplasma gondii VEG and Neospora caninum LIV Genomes with Tachyzoite Stage Transcriptome and Proteome Defines Novel Transcript Features.</title>
        <authorList>
            <person name="Ramaprasad A."/>
            <person name="Mourier T."/>
            <person name="Naeem R."/>
            <person name="Malas T.B."/>
            <person name="Moussa E."/>
            <person name="Panigrahi A."/>
            <person name="Vermont S.J."/>
            <person name="Otto T.D."/>
            <person name="Wastling J."/>
            <person name="Pain A."/>
        </authorList>
    </citation>
    <scope>NUCLEOTIDE SEQUENCE</scope>
    <source>
        <strain evidence="3">Liverpool</strain>
    </source>
</reference>
<organism evidence="2 4">
    <name type="scientific">Neospora caninum (strain Liverpool)</name>
    <dbReference type="NCBI Taxonomy" id="572307"/>
    <lineage>
        <taxon>Eukaryota</taxon>
        <taxon>Sar</taxon>
        <taxon>Alveolata</taxon>
        <taxon>Apicomplexa</taxon>
        <taxon>Conoidasida</taxon>
        <taxon>Coccidia</taxon>
        <taxon>Eucoccidiorida</taxon>
        <taxon>Eimeriorina</taxon>
        <taxon>Sarcocystidae</taxon>
        <taxon>Neospora</taxon>
    </lineage>
</organism>
<dbReference type="AlphaFoldDB" id="F0VB51"/>
<gene>
    <name evidence="3" type="ORF">BN1204_044500</name>
    <name evidence="2" type="ORF">NCLIV_044500</name>
</gene>